<evidence type="ECO:0000313" key="2">
    <source>
        <dbReference type="EMBL" id="SUC10713.1"/>
    </source>
</evidence>
<dbReference type="SFLD" id="SFLDG01140">
    <property type="entry name" value="C2.B:_Phosphomannomutase_and_P"/>
    <property type="match status" value="1"/>
</dbReference>
<dbReference type="InterPro" id="IPR036412">
    <property type="entry name" value="HAD-like_sf"/>
</dbReference>
<dbReference type="PROSITE" id="PS01229">
    <property type="entry name" value="COF_2"/>
    <property type="match status" value="1"/>
</dbReference>
<dbReference type="InterPro" id="IPR006379">
    <property type="entry name" value="HAD-SF_hydro_IIB"/>
</dbReference>
<dbReference type="EMBL" id="UGTV01000015">
    <property type="protein sequence ID" value="SUC10713.1"/>
    <property type="molecule type" value="Genomic_DNA"/>
</dbReference>
<sequence>MTIPNYREQIKIVFFDIDETLLVKDKDYLPDATVSAIQKLKANGIIPAIATGRTPSNFPPKIKELIQQTQIDLFVTMNGQYVSYQGATLEKNPLSKQKIQQLVDFFTQHQIEYAQISPTDTCVSAATDKVRSALDPLRGHYYENKDYFKQHDVFQILAFYEQQQDELVNNSGVLKGLQAVRWHEQSVDLFDEHISKATGIAAAIQHLGFSMQNVMAFGDGLNDIEMLTIAGVGVAMGNAHQDLKAIADHVTLHIEEDGIYSFLKKAKLID</sequence>
<dbReference type="Proteomes" id="UP000254704">
    <property type="component" value="Unassembled WGS sequence"/>
</dbReference>
<dbReference type="GO" id="GO:0005829">
    <property type="term" value="C:cytosol"/>
    <property type="evidence" value="ECO:0007669"/>
    <property type="project" value="TreeGrafter"/>
</dbReference>
<keyword evidence="1" id="KW-0378">Hydrolase</keyword>
<dbReference type="PANTHER" id="PTHR10000:SF25">
    <property type="entry name" value="PHOSPHATASE YKRA-RELATED"/>
    <property type="match status" value="1"/>
</dbReference>
<accession>A0A379EWX7</accession>
<protein>
    <submittedName>
        <fullName evidence="1">Hydrolase</fullName>
    </submittedName>
    <submittedName>
        <fullName evidence="2">Putative bifunctional phosphatase/peptidyl-prolyl cis-trans isomerase</fullName>
    </submittedName>
</protein>
<dbReference type="GO" id="GO:0016791">
    <property type="term" value="F:phosphatase activity"/>
    <property type="evidence" value="ECO:0007669"/>
    <property type="project" value="TreeGrafter"/>
</dbReference>
<dbReference type="Proteomes" id="UP001052140">
    <property type="component" value="Unassembled WGS sequence"/>
</dbReference>
<dbReference type="NCBIfam" id="TIGR01484">
    <property type="entry name" value="HAD-SF-IIB"/>
    <property type="match status" value="1"/>
</dbReference>
<dbReference type="SFLD" id="SFLDS00003">
    <property type="entry name" value="Haloacid_Dehalogenase"/>
    <property type="match status" value="1"/>
</dbReference>
<evidence type="ECO:0000313" key="1">
    <source>
        <dbReference type="EMBL" id="GJH42432.1"/>
    </source>
</evidence>
<dbReference type="NCBIfam" id="TIGR00099">
    <property type="entry name" value="Cof-subfamily"/>
    <property type="match status" value="1"/>
</dbReference>
<dbReference type="InterPro" id="IPR000150">
    <property type="entry name" value="Cof"/>
</dbReference>
<keyword evidence="2" id="KW-0413">Isomerase</keyword>
<reference evidence="1" key="2">
    <citation type="submission" date="2024-05" db="EMBL/GenBank/DDBJ databases">
        <title>Determining zoonotic pasteurella genome.</title>
        <authorList>
            <person name="Maeda T."/>
            <person name="Takahashi T."/>
            <person name="Yoshida H."/>
        </authorList>
    </citation>
    <scope>NUCLEOTIDE SEQUENCE</scope>
    <source>
        <strain evidence="1">PA42</strain>
    </source>
</reference>
<dbReference type="Gene3D" id="3.40.50.1000">
    <property type="entry name" value="HAD superfamily/HAD-like"/>
    <property type="match status" value="1"/>
</dbReference>
<reference evidence="2 3" key="1">
    <citation type="submission" date="2018-06" db="EMBL/GenBank/DDBJ databases">
        <authorList>
            <consortium name="Pathogen Informatics"/>
            <person name="Doyle S."/>
        </authorList>
    </citation>
    <scope>NUCLEOTIDE SEQUENCE [LARGE SCALE GENOMIC DNA]</scope>
    <source>
        <strain evidence="2 3">NCTC11621</strain>
    </source>
</reference>
<dbReference type="EMBL" id="BPUX01000004">
    <property type="protein sequence ID" value="GJH42432.1"/>
    <property type="molecule type" value="Genomic_DNA"/>
</dbReference>
<evidence type="ECO:0000313" key="4">
    <source>
        <dbReference type="Proteomes" id="UP001052140"/>
    </source>
</evidence>
<gene>
    <name evidence="2" type="ORF">NCTC11621_01788</name>
    <name evidence="1" type="ORF">PA42_06060</name>
</gene>
<evidence type="ECO:0000313" key="3">
    <source>
        <dbReference type="Proteomes" id="UP000254704"/>
    </source>
</evidence>
<organism evidence="2 3">
    <name type="scientific">Pasteurella canis</name>
    <dbReference type="NCBI Taxonomy" id="753"/>
    <lineage>
        <taxon>Bacteria</taxon>
        <taxon>Pseudomonadati</taxon>
        <taxon>Pseudomonadota</taxon>
        <taxon>Gammaproteobacteria</taxon>
        <taxon>Pasteurellales</taxon>
        <taxon>Pasteurellaceae</taxon>
        <taxon>Pasteurella</taxon>
    </lineage>
</organism>
<name>A0A379EWX7_9PAST</name>
<dbReference type="GO" id="GO:0000287">
    <property type="term" value="F:magnesium ion binding"/>
    <property type="evidence" value="ECO:0007669"/>
    <property type="project" value="UniProtKB-ARBA"/>
</dbReference>
<dbReference type="PANTHER" id="PTHR10000">
    <property type="entry name" value="PHOSPHOSERINE PHOSPHATASE"/>
    <property type="match status" value="1"/>
</dbReference>
<proteinExistence type="predicted"/>
<dbReference type="SUPFAM" id="SSF56784">
    <property type="entry name" value="HAD-like"/>
    <property type="match status" value="1"/>
</dbReference>
<dbReference type="Gene3D" id="3.30.1240.10">
    <property type="match status" value="1"/>
</dbReference>
<dbReference type="AlphaFoldDB" id="A0A379EWX7"/>
<dbReference type="GeneID" id="69687563"/>
<dbReference type="GO" id="GO:0016853">
    <property type="term" value="F:isomerase activity"/>
    <property type="evidence" value="ECO:0007669"/>
    <property type="project" value="UniProtKB-KW"/>
</dbReference>
<keyword evidence="4" id="KW-1185">Reference proteome</keyword>
<dbReference type="InterPro" id="IPR023214">
    <property type="entry name" value="HAD_sf"/>
</dbReference>
<dbReference type="Pfam" id="PF08282">
    <property type="entry name" value="Hydrolase_3"/>
    <property type="match status" value="1"/>
</dbReference>
<dbReference type="RefSeq" id="WP_115323280.1">
    <property type="nucleotide sequence ID" value="NZ_BPUX01000004.1"/>
</dbReference>